<evidence type="ECO:0000313" key="2">
    <source>
        <dbReference type="EMBL" id="CEM11796.1"/>
    </source>
</evidence>
<gene>
    <name evidence="2" type="ORF">Cvel_16661</name>
</gene>
<sequence length="72" mass="7865">MVEALITRLLISPTSCFFQTDPLRNLSTDSRTPNGVSVRIRRRRVQTDWRTGKAQPEVSAGSSSSTAAAAED</sequence>
<evidence type="ECO:0000256" key="1">
    <source>
        <dbReference type="SAM" id="MobiDB-lite"/>
    </source>
</evidence>
<dbReference type="AlphaFoldDB" id="A0A0G4FF23"/>
<reference evidence="2" key="1">
    <citation type="submission" date="2014-11" db="EMBL/GenBank/DDBJ databases">
        <authorList>
            <person name="Otto D Thomas"/>
            <person name="Naeem Raeece"/>
        </authorList>
    </citation>
    <scope>NUCLEOTIDE SEQUENCE</scope>
</reference>
<organism evidence="2">
    <name type="scientific">Chromera velia CCMP2878</name>
    <dbReference type="NCBI Taxonomy" id="1169474"/>
    <lineage>
        <taxon>Eukaryota</taxon>
        <taxon>Sar</taxon>
        <taxon>Alveolata</taxon>
        <taxon>Colpodellida</taxon>
        <taxon>Chromeraceae</taxon>
        <taxon>Chromera</taxon>
    </lineage>
</organism>
<accession>A0A0G4FF23</accession>
<name>A0A0G4FF23_9ALVE</name>
<feature type="region of interest" description="Disordered" evidence="1">
    <location>
        <begin position="46"/>
        <end position="72"/>
    </location>
</feature>
<feature type="compositionally biased region" description="Low complexity" evidence="1">
    <location>
        <begin position="59"/>
        <end position="72"/>
    </location>
</feature>
<protein>
    <submittedName>
        <fullName evidence="2">Uncharacterized protein</fullName>
    </submittedName>
</protein>
<dbReference type="EMBL" id="CDMZ01000322">
    <property type="protein sequence ID" value="CEM11796.1"/>
    <property type="molecule type" value="Genomic_DNA"/>
</dbReference>
<proteinExistence type="predicted"/>
<dbReference type="VEuPathDB" id="CryptoDB:Cvel_16661"/>